<evidence type="ECO:0000313" key="3">
    <source>
        <dbReference type="Proteomes" id="UP000313849"/>
    </source>
</evidence>
<dbReference type="InterPro" id="IPR010985">
    <property type="entry name" value="Ribbon_hlx_hlx"/>
</dbReference>
<dbReference type="GO" id="GO:0006355">
    <property type="term" value="P:regulation of DNA-templated transcription"/>
    <property type="evidence" value="ECO:0007669"/>
    <property type="project" value="InterPro"/>
</dbReference>
<feature type="region of interest" description="Disordered" evidence="1">
    <location>
        <begin position="61"/>
        <end position="89"/>
    </location>
</feature>
<accession>A0A5C5BCG4</accession>
<sequence length="89" mass="9658">MTSTTIRVPQELRDRLAALAAHDGSSIAAVVERAIAAREREAFWDVVRSDALAGAFQLETSAGPSAKNGLEPESWEDVLRPARRGATRR</sequence>
<proteinExistence type="predicted"/>
<reference evidence="2 3" key="1">
    <citation type="submission" date="2019-06" db="EMBL/GenBank/DDBJ databases">
        <title>Draft genome sequence of Miniimonas arenae KCTC 19750T isolated from sea sand.</title>
        <authorList>
            <person name="Park S.-J."/>
        </authorList>
    </citation>
    <scope>NUCLEOTIDE SEQUENCE [LARGE SCALE GENOMIC DNA]</scope>
    <source>
        <strain evidence="2 3">KCTC 19750</strain>
    </source>
</reference>
<gene>
    <name evidence="2" type="ORF">FH969_10045</name>
</gene>
<dbReference type="AlphaFoldDB" id="A0A5C5BCG4"/>
<name>A0A5C5BCG4_9MICO</name>
<protein>
    <submittedName>
        <fullName evidence="2">Ribbon-helix-helix protein, CopG family</fullName>
    </submittedName>
</protein>
<evidence type="ECO:0000256" key="1">
    <source>
        <dbReference type="SAM" id="MobiDB-lite"/>
    </source>
</evidence>
<dbReference type="RefSeq" id="WP_139987147.1">
    <property type="nucleotide sequence ID" value="NZ_VENP01000036.1"/>
</dbReference>
<organism evidence="2 3">
    <name type="scientific">Miniimonas arenae</name>
    <dbReference type="NCBI Taxonomy" id="676201"/>
    <lineage>
        <taxon>Bacteria</taxon>
        <taxon>Bacillati</taxon>
        <taxon>Actinomycetota</taxon>
        <taxon>Actinomycetes</taxon>
        <taxon>Micrococcales</taxon>
        <taxon>Beutenbergiaceae</taxon>
        <taxon>Miniimonas</taxon>
    </lineage>
</organism>
<dbReference type="EMBL" id="VENP01000036">
    <property type="protein sequence ID" value="TNU73665.1"/>
    <property type="molecule type" value="Genomic_DNA"/>
</dbReference>
<comment type="caution">
    <text evidence="2">The sequence shown here is derived from an EMBL/GenBank/DDBJ whole genome shotgun (WGS) entry which is preliminary data.</text>
</comment>
<keyword evidence="3" id="KW-1185">Reference proteome</keyword>
<evidence type="ECO:0000313" key="2">
    <source>
        <dbReference type="EMBL" id="TNU73665.1"/>
    </source>
</evidence>
<dbReference type="Proteomes" id="UP000313849">
    <property type="component" value="Unassembled WGS sequence"/>
</dbReference>
<dbReference type="SUPFAM" id="SSF47598">
    <property type="entry name" value="Ribbon-helix-helix"/>
    <property type="match status" value="1"/>
</dbReference>